<proteinExistence type="predicted"/>
<dbReference type="Proteomes" id="UP000607559">
    <property type="component" value="Unassembled WGS sequence"/>
</dbReference>
<reference evidence="1" key="2">
    <citation type="submission" date="2020-09" db="EMBL/GenBank/DDBJ databases">
        <authorList>
            <person name="Sun Q."/>
            <person name="Zhou Y."/>
        </authorList>
    </citation>
    <scope>NUCLEOTIDE SEQUENCE</scope>
    <source>
        <strain evidence="1">CGMCC 1.15448</strain>
    </source>
</reference>
<accession>A0A8J2UBV4</accession>
<organism evidence="1 2">
    <name type="scientific">Puia dinghuensis</name>
    <dbReference type="NCBI Taxonomy" id="1792502"/>
    <lineage>
        <taxon>Bacteria</taxon>
        <taxon>Pseudomonadati</taxon>
        <taxon>Bacteroidota</taxon>
        <taxon>Chitinophagia</taxon>
        <taxon>Chitinophagales</taxon>
        <taxon>Chitinophagaceae</taxon>
        <taxon>Puia</taxon>
    </lineage>
</organism>
<keyword evidence="2" id="KW-1185">Reference proteome</keyword>
<evidence type="ECO:0000313" key="2">
    <source>
        <dbReference type="Proteomes" id="UP000607559"/>
    </source>
</evidence>
<name>A0A8J2UBV4_9BACT</name>
<dbReference type="EMBL" id="BMJC01000001">
    <property type="protein sequence ID" value="GGA92952.1"/>
    <property type="molecule type" value="Genomic_DNA"/>
</dbReference>
<comment type="caution">
    <text evidence="1">The sequence shown here is derived from an EMBL/GenBank/DDBJ whole genome shotgun (WGS) entry which is preliminary data.</text>
</comment>
<gene>
    <name evidence="1" type="ORF">GCM10011511_15460</name>
</gene>
<dbReference type="RefSeq" id="WP_188930169.1">
    <property type="nucleotide sequence ID" value="NZ_BMJC01000001.1"/>
</dbReference>
<reference evidence="1" key="1">
    <citation type="journal article" date="2014" name="Int. J. Syst. Evol. Microbiol.">
        <title>Complete genome sequence of Corynebacterium casei LMG S-19264T (=DSM 44701T), isolated from a smear-ripened cheese.</title>
        <authorList>
            <consortium name="US DOE Joint Genome Institute (JGI-PGF)"/>
            <person name="Walter F."/>
            <person name="Albersmeier A."/>
            <person name="Kalinowski J."/>
            <person name="Ruckert C."/>
        </authorList>
    </citation>
    <scope>NUCLEOTIDE SEQUENCE</scope>
    <source>
        <strain evidence="1">CGMCC 1.15448</strain>
    </source>
</reference>
<evidence type="ECO:0000313" key="1">
    <source>
        <dbReference type="EMBL" id="GGA92952.1"/>
    </source>
</evidence>
<protein>
    <submittedName>
        <fullName evidence="1">Uncharacterized protein</fullName>
    </submittedName>
</protein>
<dbReference type="AlphaFoldDB" id="A0A8J2UBV4"/>
<sequence>MEVKTLFTKIFEEHKANLFLKNYSEKMIDSWSENGLFLKQLHAAFKQAYTTNVEHYRIEEFQLQMTGYFSLKRQNGSKTKDKIQFDFSYAYDPSRIALRMTSLKATMNDQLEKTYSIPGHPSRDLPPAAKVYQELFTIREKELLEKIKTQKEAGRKSKNIKR</sequence>